<name>A0A120G620_PSEFL</name>
<dbReference type="EMBL" id="LCYA01000145">
    <property type="protein sequence ID" value="KWV85002.1"/>
    <property type="molecule type" value="Genomic_DNA"/>
</dbReference>
<comment type="caution">
    <text evidence="1">The sequence shown here is derived from an EMBL/GenBank/DDBJ whole genome shotgun (WGS) entry which is preliminary data.</text>
</comment>
<protein>
    <submittedName>
        <fullName evidence="1">Uncharacterized protein</fullName>
    </submittedName>
</protein>
<proteinExistence type="predicted"/>
<reference evidence="1 2" key="1">
    <citation type="submission" date="2015-05" db="EMBL/GenBank/DDBJ databases">
        <title>A genomic and transcriptomic approach to investigate the blue pigment phenotype in Pseudomonas fluorescens.</title>
        <authorList>
            <person name="Andreani N.A."/>
            <person name="Cardazzo B."/>
        </authorList>
    </citation>
    <scope>NUCLEOTIDE SEQUENCE [LARGE SCALE GENOMIC DNA]</scope>
    <source>
        <strain evidence="1 2">Ps_22</strain>
    </source>
</reference>
<dbReference type="Proteomes" id="UP000061348">
    <property type="component" value="Unassembled WGS sequence"/>
</dbReference>
<evidence type="ECO:0000313" key="2">
    <source>
        <dbReference type="Proteomes" id="UP000061348"/>
    </source>
</evidence>
<sequence length="60" mass="6750">MDIASGLEWNALANFSSLALSAASERCCWVISRSVVTMHGWSLTLIKRLEIMQVRLWPSL</sequence>
<gene>
    <name evidence="1" type="ORF">PFLmoz3_05410</name>
</gene>
<evidence type="ECO:0000313" key="1">
    <source>
        <dbReference type="EMBL" id="KWV85002.1"/>
    </source>
</evidence>
<accession>A0A120G620</accession>
<dbReference type="AlphaFoldDB" id="A0A120G620"/>
<organism evidence="1 2">
    <name type="scientific">Pseudomonas fluorescens</name>
    <dbReference type="NCBI Taxonomy" id="294"/>
    <lineage>
        <taxon>Bacteria</taxon>
        <taxon>Pseudomonadati</taxon>
        <taxon>Pseudomonadota</taxon>
        <taxon>Gammaproteobacteria</taxon>
        <taxon>Pseudomonadales</taxon>
        <taxon>Pseudomonadaceae</taxon>
        <taxon>Pseudomonas</taxon>
    </lineage>
</organism>